<keyword evidence="4" id="KW-1185">Reference proteome</keyword>
<evidence type="ECO:0000259" key="2">
    <source>
        <dbReference type="PROSITE" id="PS50011"/>
    </source>
</evidence>
<dbReference type="PROSITE" id="PS50011">
    <property type="entry name" value="PROTEIN_KINASE_DOM"/>
    <property type="match status" value="1"/>
</dbReference>
<dbReference type="GO" id="GO:0004672">
    <property type="term" value="F:protein kinase activity"/>
    <property type="evidence" value="ECO:0007669"/>
    <property type="project" value="InterPro"/>
</dbReference>
<organism evidence="3 4">
    <name type="scientific">Agrocybe pediades</name>
    <dbReference type="NCBI Taxonomy" id="84607"/>
    <lineage>
        <taxon>Eukaryota</taxon>
        <taxon>Fungi</taxon>
        <taxon>Dikarya</taxon>
        <taxon>Basidiomycota</taxon>
        <taxon>Agaricomycotina</taxon>
        <taxon>Agaricomycetes</taxon>
        <taxon>Agaricomycetidae</taxon>
        <taxon>Agaricales</taxon>
        <taxon>Agaricineae</taxon>
        <taxon>Strophariaceae</taxon>
        <taxon>Agrocybe</taxon>
    </lineage>
</organism>
<dbReference type="InterPro" id="IPR040976">
    <property type="entry name" value="Pkinase_fungal"/>
</dbReference>
<sequence>MQCGLDHFQKHYAPFEIPEQQVSAILLKLLDEHRGVCTKEEEGKGVFQAFNKPLPITEADAYRPLEQIANAIAKAASDVLADFASTRELNYVFRCCAQTRLNSDISGSDHLVHGVFEKSCPCNGQRPEVSRTKAAIVGHIPVSNQANPDSKCHIMNTRDVASIFEFKLKGTQEDDLDNQENVVSANVQIMNEDPRRMFTYGLTVEGYEMTLWYFCRSHSVMAGKIHLNSPDDFRRLVTTFVSFMFATPEEMGYDPTITAHRAADETQYTYKIPGDNAEREGLKDRFFRTVASIDDHWSSNITGRMTRVWKVREMQSAEDDALPVGDDTVHYVLKDVWRDSAAPTEREIQNQIFMDIDKFLRNTSLSNSNLAELSPLQEKHAHLLENNAFKRYFMTIIADYKGRETLAYVNDDSSRKYATKRQYRVVYKELCTEVGKLDKLGDVMDVLEEVLIPLQLMHCAGWVHRDISSGNILAYEAGGNQQSRWQAKLSDLEYAKKFYPRGEDKDGESKDSKTGTPYFMPYEILTSQYLSAPVPKIELSPKELEEIMKKRLKEHLAQGGNGSAMKTPGCTVVHNPQHDVESLWWLKLWTLTCRVNHPDSREWAALVFHNSLTPSQERCNAFNGNIEYILSDKLSPDLMEPFALAMGLFRKCLHNAYIKRELADEVLDLNTYAEVYEFADKFFGDIKENSAWRAVPLLEDREDESVNPKKRSCPTSDLPDASGPSGSGKRSRGGSNTSDAWRKPSKRAKV</sequence>
<evidence type="ECO:0000313" key="4">
    <source>
        <dbReference type="Proteomes" id="UP000521872"/>
    </source>
</evidence>
<proteinExistence type="predicted"/>
<comment type="caution">
    <text evidence="3">The sequence shown here is derived from an EMBL/GenBank/DDBJ whole genome shotgun (WGS) entry which is preliminary data.</text>
</comment>
<evidence type="ECO:0000313" key="3">
    <source>
        <dbReference type="EMBL" id="KAF4612781.1"/>
    </source>
</evidence>
<protein>
    <recommendedName>
        <fullName evidence="2">Protein kinase domain-containing protein</fullName>
    </recommendedName>
</protein>
<dbReference type="GO" id="GO:0005524">
    <property type="term" value="F:ATP binding"/>
    <property type="evidence" value="ECO:0007669"/>
    <property type="project" value="InterPro"/>
</dbReference>
<feature type="domain" description="Protein kinase" evidence="2">
    <location>
        <begin position="294"/>
        <end position="683"/>
    </location>
</feature>
<evidence type="ECO:0000256" key="1">
    <source>
        <dbReference type="SAM" id="MobiDB-lite"/>
    </source>
</evidence>
<gene>
    <name evidence="3" type="ORF">D9613_011762</name>
</gene>
<dbReference type="PANTHER" id="PTHR38248">
    <property type="entry name" value="FUNK1 6"/>
    <property type="match status" value="1"/>
</dbReference>
<accession>A0A8H4QL17</accession>
<feature type="region of interest" description="Disordered" evidence="1">
    <location>
        <begin position="701"/>
        <end position="750"/>
    </location>
</feature>
<dbReference type="Proteomes" id="UP000521872">
    <property type="component" value="Unassembled WGS sequence"/>
</dbReference>
<dbReference type="SUPFAM" id="SSF56112">
    <property type="entry name" value="Protein kinase-like (PK-like)"/>
    <property type="match status" value="1"/>
</dbReference>
<dbReference type="InterPro" id="IPR011009">
    <property type="entry name" value="Kinase-like_dom_sf"/>
</dbReference>
<dbReference type="InterPro" id="IPR000719">
    <property type="entry name" value="Prot_kinase_dom"/>
</dbReference>
<dbReference type="Pfam" id="PF17667">
    <property type="entry name" value="Pkinase_fungal"/>
    <property type="match status" value="1"/>
</dbReference>
<reference evidence="3 4" key="1">
    <citation type="submission" date="2019-12" db="EMBL/GenBank/DDBJ databases">
        <authorList>
            <person name="Floudas D."/>
            <person name="Bentzer J."/>
            <person name="Ahren D."/>
            <person name="Johansson T."/>
            <person name="Persson P."/>
            <person name="Tunlid A."/>
        </authorList>
    </citation>
    <scope>NUCLEOTIDE SEQUENCE [LARGE SCALE GENOMIC DNA]</scope>
    <source>
        <strain evidence="3 4">CBS 102.39</strain>
    </source>
</reference>
<dbReference type="Gene3D" id="1.10.510.10">
    <property type="entry name" value="Transferase(Phosphotransferase) domain 1"/>
    <property type="match status" value="1"/>
</dbReference>
<dbReference type="PANTHER" id="PTHR38248:SF2">
    <property type="entry name" value="FUNK1 11"/>
    <property type="match status" value="1"/>
</dbReference>
<name>A0A8H4QL17_9AGAR</name>
<dbReference type="AlphaFoldDB" id="A0A8H4QL17"/>
<dbReference type="EMBL" id="JAACJL010000047">
    <property type="protein sequence ID" value="KAF4612781.1"/>
    <property type="molecule type" value="Genomic_DNA"/>
</dbReference>